<proteinExistence type="predicted"/>
<dbReference type="GO" id="GO:0006357">
    <property type="term" value="P:regulation of transcription by RNA polymerase II"/>
    <property type="evidence" value="ECO:0007669"/>
    <property type="project" value="InterPro"/>
</dbReference>
<evidence type="ECO:0000313" key="3">
    <source>
        <dbReference type="Proteomes" id="UP000747542"/>
    </source>
</evidence>
<sequence>VVVSSSKKFQVQQHIQTAKHAMKKEAKTSAKQQALLPTTLSRPGPKHSQFNQDLCRALVAADIPMNKLNNKELVSFLEKYTDQKVPSESTLRKNYVPDLYNETLDRLREKVGDNSIWVSLDETTDVDARFVANFVFGILGPEEERDKSYLLNLKVLDKVNHSTMAAFFTDSLGLLWVDGIKYDRVLLVCTDAAPYMVKCMAGLEILFPKMIHVTCLAHCLHRFAELARAVMPDVNVLISTVKKVFLKAPSRKERFRQIAVVTRWGTWIKAALYYADNFETVKCVVESFDPTASVHMKEAQNVLKKDGLREDLIFIRAN</sequence>
<comment type="caution">
    <text evidence="2">The sequence shown here is derived from an EMBL/GenBank/DDBJ whole genome shotgun (WGS) entry which is preliminary data.</text>
</comment>
<dbReference type="InterPro" id="IPR007021">
    <property type="entry name" value="DUF659"/>
</dbReference>
<feature type="domain" description="DUF659" evidence="1">
    <location>
        <begin position="86"/>
        <end position="244"/>
    </location>
</feature>
<dbReference type="AlphaFoldDB" id="A0A8J5J718"/>
<dbReference type="InterPro" id="IPR012337">
    <property type="entry name" value="RNaseH-like_sf"/>
</dbReference>
<name>A0A8J5J718_HOMAM</name>
<evidence type="ECO:0000313" key="2">
    <source>
        <dbReference type="EMBL" id="KAG7153586.1"/>
    </source>
</evidence>
<feature type="non-terminal residue" evidence="2">
    <location>
        <position position="1"/>
    </location>
</feature>
<protein>
    <recommendedName>
        <fullName evidence="1">DUF659 domain-containing protein</fullName>
    </recommendedName>
</protein>
<dbReference type="Proteomes" id="UP000747542">
    <property type="component" value="Unassembled WGS sequence"/>
</dbReference>
<accession>A0A8J5J718</accession>
<gene>
    <name evidence="2" type="ORF">Hamer_G029742</name>
</gene>
<dbReference type="Pfam" id="PF04937">
    <property type="entry name" value="DUF659"/>
    <property type="match status" value="1"/>
</dbReference>
<evidence type="ECO:0000259" key="1">
    <source>
        <dbReference type="Pfam" id="PF04937"/>
    </source>
</evidence>
<keyword evidence="3" id="KW-1185">Reference proteome</keyword>
<dbReference type="PANTHER" id="PTHR32344">
    <property type="entry name" value="U1-TYPE DOMAIN-CONTAINING PROTEIN"/>
    <property type="match status" value="1"/>
</dbReference>
<dbReference type="PANTHER" id="PTHR32344:SF1">
    <property type="entry name" value="U1-TYPE DOMAIN-CONTAINING PROTEIN"/>
    <property type="match status" value="1"/>
</dbReference>
<dbReference type="SUPFAM" id="SSF53098">
    <property type="entry name" value="Ribonuclease H-like"/>
    <property type="match status" value="1"/>
</dbReference>
<dbReference type="GO" id="GO:0005634">
    <property type="term" value="C:nucleus"/>
    <property type="evidence" value="ECO:0007669"/>
    <property type="project" value="InterPro"/>
</dbReference>
<organism evidence="2 3">
    <name type="scientific">Homarus americanus</name>
    <name type="common">American lobster</name>
    <dbReference type="NCBI Taxonomy" id="6706"/>
    <lineage>
        <taxon>Eukaryota</taxon>
        <taxon>Metazoa</taxon>
        <taxon>Ecdysozoa</taxon>
        <taxon>Arthropoda</taxon>
        <taxon>Crustacea</taxon>
        <taxon>Multicrustacea</taxon>
        <taxon>Malacostraca</taxon>
        <taxon>Eumalacostraca</taxon>
        <taxon>Eucarida</taxon>
        <taxon>Decapoda</taxon>
        <taxon>Pleocyemata</taxon>
        <taxon>Astacidea</taxon>
        <taxon>Nephropoidea</taxon>
        <taxon>Nephropidae</taxon>
        <taxon>Homarus</taxon>
    </lineage>
</organism>
<dbReference type="GO" id="GO:0003690">
    <property type="term" value="F:double-stranded DNA binding"/>
    <property type="evidence" value="ECO:0007669"/>
    <property type="project" value="InterPro"/>
</dbReference>
<reference evidence="2" key="1">
    <citation type="journal article" date="2021" name="Sci. Adv.">
        <title>The American lobster genome reveals insights on longevity, neural, and immune adaptations.</title>
        <authorList>
            <person name="Polinski J.M."/>
            <person name="Zimin A.V."/>
            <person name="Clark K.F."/>
            <person name="Kohn A.B."/>
            <person name="Sadowski N."/>
            <person name="Timp W."/>
            <person name="Ptitsyn A."/>
            <person name="Khanna P."/>
            <person name="Romanova D.Y."/>
            <person name="Williams P."/>
            <person name="Greenwood S.J."/>
            <person name="Moroz L.L."/>
            <person name="Walt D.R."/>
            <person name="Bodnar A.G."/>
        </authorList>
    </citation>
    <scope>NUCLEOTIDE SEQUENCE</scope>
    <source>
        <strain evidence="2">GMGI-L3</strain>
    </source>
</reference>
<dbReference type="EMBL" id="JAHLQT010046433">
    <property type="protein sequence ID" value="KAG7153586.1"/>
    <property type="molecule type" value="Genomic_DNA"/>
</dbReference>
<dbReference type="InterPro" id="IPR033375">
    <property type="entry name" value="Cggbp1"/>
</dbReference>